<reference evidence="2" key="1">
    <citation type="submission" date="2020-06" db="EMBL/GenBank/DDBJ databases">
        <authorList>
            <person name="Li T."/>
            <person name="Hu X."/>
            <person name="Zhang T."/>
            <person name="Song X."/>
            <person name="Zhang H."/>
            <person name="Dai N."/>
            <person name="Sheng W."/>
            <person name="Hou X."/>
            <person name="Wei L."/>
        </authorList>
    </citation>
    <scope>NUCLEOTIDE SEQUENCE</scope>
    <source>
        <strain evidence="2">G02</strain>
        <tissue evidence="2">Leaf</tissue>
    </source>
</reference>
<dbReference type="AlphaFoldDB" id="A0AAW2TGD3"/>
<protein>
    <submittedName>
        <fullName evidence="2">Basic leucine zipper 6</fullName>
    </submittedName>
</protein>
<feature type="compositionally biased region" description="Pro residues" evidence="1">
    <location>
        <begin position="1"/>
        <end position="11"/>
    </location>
</feature>
<sequence>MSRQAPLPPRYPIQKKTTIHPANDPLSQLPCKDIDLHDGDHRVHKSISQSSILEEQPIWLDDLLSDSDSNSTGILHRRAASDSLTFFDGLVPLPGLNQLNETETPDSCDPDGLEASCAYGPNSPRRKDKCRFPENKILSAFPEYILQNTLQHLEGNNSVPGNPQSVSFGNACVSGGEMYAENKLAKRSDSEFALPFCMMSIKCSHPAQRSRVRKLQYIAELERTVRILQNLGSELAVRVSSMLQQHAALSVENNTLKQQLLRMQHEKFIVDGEYQSLKNQVQRLKTGLTLSSNNQVLDGSLSAAYLSRPVTIREMFRHRKT</sequence>
<accession>A0AAW2TGD3</accession>
<dbReference type="InterPro" id="IPR044797">
    <property type="entry name" value="At4g06598-like"/>
</dbReference>
<name>A0AAW2TGD3_SESRA</name>
<dbReference type="PANTHER" id="PTHR46835:SF4">
    <property type="entry name" value="B-ZIP PROTEIN"/>
    <property type="match status" value="1"/>
</dbReference>
<evidence type="ECO:0000313" key="2">
    <source>
        <dbReference type="EMBL" id="KAL0403545.1"/>
    </source>
</evidence>
<dbReference type="CDD" id="cd14703">
    <property type="entry name" value="bZIP_plant_RF2"/>
    <property type="match status" value="1"/>
</dbReference>
<comment type="caution">
    <text evidence="2">The sequence shown here is derived from an EMBL/GenBank/DDBJ whole genome shotgun (WGS) entry which is preliminary data.</text>
</comment>
<evidence type="ECO:0000256" key="1">
    <source>
        <dbReference type="SAM" id="MobiDB-lite"/>
    </source>
</evidence>
<dbReference type="EMBL" id="JACGWJ010000008">
    <property type="protein sequence ID" value="KAL0403545.1"/>
    <property type="molecule type" value="Genomic_DNA"/>
</dbReference>
<dbReference type="GO" id="GO:0003700">
    <property type="term" value="F:DNA-binding transcription factor activity"/>
    <property type="evidence" value="ECO:0007669"/>
    <property type="project" value="InterPro"/>
</dbReference>
<gene>
    <name evidence="2" type="ORF">Sradi_1995300</name>
</gene>
<dbReference type="PANTHER" id="PTHR46835">
    <property type="entry name" value="BASIC-LEUCINE ZIPPER (BZIP) TRANSCRIPTION FACTOR FAMILY PROTEIN-RELATED"/>
    <property type="match status" value="1"/>
</dbReference>
<organism evidence="2">
    <name type="scientific">Sesamum radiatum</name>
    <name type="common">Black benniseed</name>
    <dbReference type="NCBI Taxonomy" id="300843"/>
    <lineage>
        <taxon>Eukaryota</taxon>
        <taxon>Viridiplantae</taxon>
        <taxon>Streptophyta</taxon>
        <taxon>Embryophyta</taxon>
        <taxon>Tracheophyta</taxon>
        <taxon>Spermatophyta</taxon>
        <taxon>Magnoliopsida</taxon>
        <taxon>eudicotyledons</taxon>
        <taxon>Gunneridae</taxon>
        <taxon>Pentapetalae</taxon>
        <taxon>asterids</taxon>
        <taxon>lamiids</taxon>
        <taxon>Lamiales</taxon>
        <taxon>Pedaliaceae</taxon>
        <taxon>Sesamum</taxon>
    </lineage>
</organism>
<feature type="region of interest" description="Disordered" evidence="1">
    <location>
        <begin position="1"/>
        <end position="26"/>
    </location>
</feature>
<dbReference type="InterPro" id="IPR044759">
    <property type="entry name" value="bZIP_RF2"/>
</dbReference>
<dbReference type="GO" id="GO:0005634">
    <property type="term" value="C:nucleus"/>
    <property type="evidence" value="ECO:0007669"/>
    <property type="project" value="UniProtKB-ARBA"/>
</dbReference>
<proteinExistence type="predicted"/>
<reference evidence="2" key="2">
    <citation type="journal article" date="2024" name="Plant">
        <title>Genomic evolution and insights into agronomic trait innovations of Sesamum species.</title>
        <authorList>
            <person name="Miao H."/>
            <person name="Wang L."/>
            <person name="Qu L."/>
            <person name="Liu H."/>
            <person name="Sun Y."/>
            <person name="Le M."/>
            <person name="Wang Q."/>
            <person name="Wei S."/>
            <person name="Zheng Y."/>
            <person name="Lin W."/>
            <person name="Duan Y."/>
            <person name="Cao H."/>
            <person name="Xiong S."/>
            <person name="Wang X."/>
            <person name="Wei L."/>
            <person name="Li C."/>
            <person name="Ma Q."/>
            <person name="Ju M."/>
            <person name="Zhao R."/>
            <person name="Li G."/>
            <person name="Mu C."/>
            <person name="Tian Q."/>
            <person name="Mei H."/>
            <person name="Zhang T."/>
            <person name="Gao T."/>
            <person name="Zhang H."/>
        </authorList>
    </citation>
    <scope>NUCLEOTIDE SEQUENCE</scope>
    <source>
        <strain evidence="2">G02</strain>
    </source>
</reference>